<comment type="caution">
    <text evidence="9">The sequence shown here is derived from an EMBL/GenBank/DDBJ whole genome shotgun (WGS) entry which is preliminary data.</text>
</comment>
<dbReference type="PANTHER" id="PTHR34220">
    <property type="entry name" value="SENSOR HISTIDINE KINASE YPDA"/>
    <property type="match status" value="1"/>
</dbReference>
<dbReference type="Gene3D" id="6.10.340.10">
    <property type="match status" value="1"/>
</dbReference>
<dbReference type="PANTHER" id="PTHR34220:SF7">
    <property type="entry name" value="SENSOR HISTIDINE KINASE YPDA"/>
    <property type="match status" value="1"/>
</dbReference>
<dbReference type="SMART" id="SM00304">
    <property type="entry name" value="HAMP"/>
    <property type="match status" value="1"/>
</dbReference>
<keyword evidence="3" id="KW-0597">Phosphoprotein</keyword>
<reference evidence="9 10" key="1">
    <citation type="submission" date="2019-03" db="EMBL/GenBank/DDBJ databases">
        <title>This is whole genome sequence of Paenibacillus sp MS74 strain.</title>
        <authorList>
            <person name="Trinh H.N."/>
        </authorList>
    </citation>
    <scope>NUCLEOTIDE SEQUENCE [LARGE SCALE GENOMIC DNA]</scope>
    <source>
        <strain evidence="9 10">MS74</strain>
    </source>
</reference>
<dbReference type="Proteomes" id="UP000295636">
    <property type="component" value="Unassembled WGS sequence"/>
</dbReference>
<keyword evidence="2" id="KW-1003">Cell membrane</keyword>
<dbReference type="EMBL" id="SMRT01000001">
    <property type="protein sequence ID" value="TDG00754.1"/>
    <property type="molecule type" value="Genomic_DNA"/>
</dbReference>
<dbReference type="InterPro" id="IPR050640">
    <property type="entry name" value="Bact_2-comp_sensor_kinase"/>
</dbReference>
<evidence type="ECO:0000313" key="10">
    <source>
        <dbReference type="Proteomes" id="UP000295636"/>
    </source>
</evidence>
<comment type="subcellular location">
    <subcellularLocation>
        <location evidence="1">Cell membrane</location>
        <topology evidence="1">Multi-pass membrane protein</topology>
    </subcellularLocation>
</comment>
<dbReference type="SUPFAM" id="SSF55874">
    <property type="entry name" value="ATPase domain of HSP90 chaperone/DNA topoisomerase II/histidine kinase"/>
    <property type="match status" value="1"/>
</dbReference>
<accession>A0A4R5KXI6</accession>
<dbReference type="InterPro" id="IPR003660">
    <property type="entry name" value="HAMP_dom"/>
</dbReference>
<evidence type="ECO:0000256" key="7">
    <source>
        <dbReference type="SAM" id="Phobius"/>
    </source>
</evidence>
<dbReference type="GO" id="GO:0005886">
    <property type="term" value="C:plasma membrane"/>
    <property type="evidence" value="ECO:0007669"/>
    <property type="project" value="UniProtKB-SubCell"/>
</dbReference>
<dbReference type="RefSeq" id="WP_133225464.1">
    <property type="nucleotide sequence ID" value="NZ_SMRT01000001.1"/>
</dbReference>
<keyword evidence="10" id="KW-1185">Reference proteome</keyword>
<dbReference type="Pfam" id="PF06580">
    <property type="entry name" value="His_kinase"/>
    <property type="match status" value="1"/>
</dbReference>
<dbReference type="InterPro" id="IPR036890">
    <property type="entry name" value="HATPase_C_sf"/>
</dbReference>
<evidence type="ECO:0000256" key="3">
    <source>
        <dbReference type="ARBA" id="ARBA00022553"/>
    </source>
</evidence>
<dbReference type="Pfam" id="PF00672">
    <property type="entry name" value="HAMP"/>
    <property type="match status" value="1"/>
</dbReference>
<gene>
    <name evidence="9" type="ORF">E1757_03785</name>
</gene>
<keyword evidence="6 7" id="KW-0472">Membrane</keyword>
<dbReference type="InterPro" id="IPR003594">
    <property type="entry name" value="HATPase_dom"/>
</dbReference>
<evidence type="ECO:0000256" key="5">
    <source>
        <dbReference type="ARBA" id="ARBA00022777"/>
    </source>
</evidence>
<dbReference type="SUPFAM" id="SSF158472">
    <property type="entry name" value="HAMP domain-like"/>
    <property type="match status" value="1"/>
</dbReference>
<feature type="transmembrane region" description="Helical" evidence="7">
    <location>
        <begin position="301"/>
        <end position="321"/>
    </location>
</feature>
<keyword evidence="4" id="KW-0808">Transferase</keyword>
<dbReference type="AlphaFoldDB" id="A0A4R5KXI6"/>
<evidence type="ECO:0000256" key="6">
    <source>
        <dbReference type="ARBA" id="ARBA00023136"/>
    </source>
</evidence>
<organism evidence="9 10">
    <name type="scientific">Paenibacillus piri</name>
    <dbReference type="NCBI Taxonomy" id="2547395"/>
    <lineage>
        <taxon>Bacteria</taxon>
        <taxon>Bacillati</taxon>
        <taxon>Bacillota</taxon>
        <taxon>Bacilli</taxon>
        <taxon>Bacillales</taxon>
        <taxon>Paenibacillaceae</taxon>
        <taxon>Paenibacillus</taxon>
    </lineage>
</organism>
<evidence type="ECO:0000259" key="8">
    <source>
        <dbReference type="PROSITE" id="PS50885"/>
    </source>
</evidence>
<sequence length="590" mass="67087">MSRWTNISFQTKLLLVFFLLSSIPAMLIGTTAYQRSSEMLNNQTGQDLDVILAQLNTSIERQINDFDRFSMLPYYMPDIFSFLNKPFVSKDQWGTAEINAQKTMVRLMSAYPSINSSIGGLMIYGMNGTTNGYRASLESSIDLSVNMKNDSWYREVLDQQGGFVITGVNEIRQFTGPPFNAIVGSRLLMDDNHRPLAVIAIFISSDFIQKIVQSLELRNVQVTVLDRERNLIYDTDPLLTERLRQIGTDIKKGAWEADIAADSGKVNYSGVSLKSDYLGWKIYMGVNSDELLKGSRSIRNFTIVIIIVLAFVAAAVSWLLARGLSKPIYRLIRSMREVERGKFSAPAAIVREDEIGQLEKSYVRMVHRLDELIYSIEEKERQKRNAELYALRARIQPHFLYNTLNSIRMLAILQQSPQIAKLIQSLNKLLHANMKLDSELVTLQDEIRLLKDYATLMDLRYTNVFEIEWRIPEQVMNAAVPPMLLQPLLENAIFHGAKGLERKLIITVEAGLEDGGRTLSIVVADNGAGFSDEAWDKLQEPADDSEHTANIGLRNVRDRIQLRFGHDYGLTVDRDAGLTRIRLRMPYREV</sequence>
<dbReference type="GO" id="GO:0000155">
    <property type="term" value="F:phosphorelay sensor kinase activity"/>
    <property type="evidence" value="ECO:0007669"/>
    <property type="project" value="InterPro"/>
</dbReference>
<name>A0A4R5KXI6_9BACL</name>
<keyword evidence="7" id="KW-0812">Transmembrane</keyword>
<dbReference type="Pfam" id="PF02518">
    <property type="entry name" value="HATPase_c"/>
    <property type="match status" value="1"/>
</dbReference>
<dbReference type="CDD" id="cd06225">
    <property type="entry name" value="HAMP"/>
    <property type="match status" value="1"/>
</dbReference>
<dbReference type="InterPro" id="IPR010559">
    <property type="entry name" value="Sig_transdc_His_kin_internal"/>
</dbReference>
<dbReference type="Gene3D" id="3.30.565.10">
    <property type="entry name" value="Histidine kinase-like ATPase, C-terminal domain"/>
    <property type="match status" value="1"/>
</dbReference>
<dbReference type="OrthoDB" id="9776552at2"/>
<evidence type="ECO:0000313" key="9">
    <source>
        <dbReference type="EMBL" id="TDG00754.1"/>
    </source>
</evidence>
<keyword evidence="5 9" id="KW-0418">Kinase</keyword>
<evidence type="ECO:0000256" key="4">
    <source>
        <dbReference type="ARBA" id="ARBA00022679"/>
    </source>
</evidence>
<dbReference type="PROSITE" id="PS50885">
    <property type="entry name" value="HAMP"/>
    <property type="match status" value="1"/>
</dbReference>
<evidence type="ECO:0000256" key="1">
    <source>
        <dbReference type="ARBA" id="ARBA00004651"/>
    </source>
</evidence>
<proteinExistence type="predicted"/>
<evidence type="ECO:0000256" key="2">
    <source>
        <dbReference type="ARBA" id="ARBA00022475"/>
    </source>
</evidence>
<feature type="domain" description="HAMP" evidence="8">
    <location>
        <begin position="322"/>
        <end position="374"/>
    </location>
</feature>
<keyword evidence="7" id="KW-1133">Transmembrane helix</keyword>
<protein>
    <submittedName>
        <fullName evidence="9">Sensor histidine kinase</fullName>
    </submittedName>
</protein>